<reference evidence="1" key="1">
    <citation type="submission" date="2021-02" db="EMBL/GenBank/DDBJ databases">
        <authorList>
            <person name="Bekaert M."/>
        </authorList>
    </citation>
    <scope>NUCLEOTIDE SEQUENCE</scope>
    <source>
        <strain evidence="1">IoA-00</strain>
    </source>
</reference>
<evidence type="ECO:0000313" key="1">
    <source>
        <dbReference type="EMBL" id="CAF2888551.1"/>
    </source>
</evidence>
<sequence>METMPVSLSQVYCILAQGHLTQTISKFKMTITNENMMEAVKYFVEDDRQLSVEEMYWHLTWSYETVIRILKDDLALSKCTVRSMPKQLTETQKMERIRCAKAFQNGLFRERECPS</sequence>
<dbReference type="EMBL" id="HG994582">
    <property type="protein sequence ID" value="CAF2888551.1"/>
    <property type="molecule type" value="Genomic_DNA"/>
</dbReference>
<accession>A0A7R8H6S5</accession>
<keyword evidence="2" id="KW-1185">Reference proteome</keyword>
<organism evidence="1 2">
    <name type="scientific">Lepeophtheirus salmonis</name>
    <name type="common">Salmon louse</name>
    <name type="synonym">Caligus salmonis</name>
    <dbReference type="NCBI Taxonomy" id="72036"/>
    <lineage>
        <taxon>Eukaryota</taxon>
        <taxon>Metazoa</taxon>
        <taxon>Ecdysozoa</taxon>
        <taxon>Arthropoda</taxon>
        <taxon>Crustacea</taxon>
        <taxon>Multicrustacea</taxon>
        <taxon>Hexanauplia</taxon>
        <taxon>Copepoda</taxon>
        <taxon>Siphonostomatoida</taxon>
        <taxon>Caligidae</taxon>
        <taxon>Lepeophtheirus</taxon>
    </lineage>
</organism>
<dbReference type="Proteomes" id="UP000675881">
    <property type="component" value="Chromosome 3"/>
</dbReference>
<gene>
    <name evidence="1" type="ORF">LSAA_7110</name>
</gene>
<evidence type="ECO:0000313" key="2">
    <source>
        <dbReference type="Proteomes" id="UP000675881"/>
    </source>
</evidence>
<proteinExistence type="predicted"/>
<dbReference type="AlphaFoldDB" id="A0A7R8H6S5"/>
<protein>
    <submittedName>
        <fullName evidence="1">(salmon louse) hypothetical protein</fullName>
    </submittedName>
</protein>
<name>A0A7R8H6S5_LEPSM</name>